<proteinExistence type="predicted"/>
<accession>A0A517SZT8</accession>
<dbReference type="RefSeq" id="WP_145275880.1">
    <property type="nucleotide sequence ID" value="NZ_CP036272.1"/>
</dbReference>
<dbReference type="AlphaFoldDB" id="A0A517SZT8"/>
<organism evidence="1 2">
    <name type="scientific">Stieleria bergensis</name>
    <dbReference type="NCBI Taxonomy" id="2528025"/>
    <lineage>
        <taxon>Bacteria</taxon>
        <taxon>Pseudomonadati</taxon>
        <taxon>Planctomycetota</taxon>
        <taxon>Planctomycetia</taxon>
        <taxon>Pirellulales</taxon>
        <taxon>Pirellulaceae</taxon>
        <taxon>Stieleria</taxon>
    </lineage>
</organism>
<keyword evidence="2" id="KW-1185">Reference proteome</keyword>
<name>A0A517SZT8_9BACT</name>
<reference evidence="1 2" key="1">
    <citation type="submission" date="2019-02" db="EMBL/GenBank/DDBJ databases">
        <title>Deep-cultivation of Planctomycetes and their phenomic and genomic characterization uncovers novel biology.</title>
        <authorList>
            <person name="Wiegand S."/>
            <person name="Jogler M."/>
            <person name="Boedeker C."/>
            <person name="Pinto D."/>
            <person name="Vollmers J."/>
            <person name="Rivas-Marin E."/>
            <person name="Kohn T."/>
            <person name="Peeters S.H."/>
            <person name="Heuer A."/>
            <person name="Rast P."/>
            <person name="Oberbeckmann S."/>
            <person name="Bunk B."/>
            <person name="Jeske O."/>
            <person name="Meyerdierks A."/>
            <person name="Storesund J.E."/>
            <person name="Kallscheuer N."/>
            <person name="Luecker S."/>
            <person name="Lage O.M."/>
            <person name="Pohl T."/>
            <person name="Merkel B.J."/>
            <person name="Hornburger P."/>
            <person name="Mueller R.-W."/>
            <person name="Bruemmer F."/>
            <person name="Labrenz M."/>
            <person name="Spormann A.M."/>
            <person name="Op den Camp H."/>
            <person name="Overmann J."/>
            <person name="Amann R."/>
            <person name="Jetten M.S.M."/>
            <person name="Mascher T."/>
            <person name="Medema M.H."/>
            <person name="Devos D.P."/>
            <person name="Kaster A.-K."/>
            <person name="Ovreas L."/>
            <person name="Rohde M."/>
            <person name="Galperin M.Y."/>
            <person name="Jogler C."/>
        </authorList>
    </citation>
    <scope>NUCLEOTIDE SEQUENCE [LARGE SCALE GENOMIC DNA]</scope>
    <source>
        <strain evidence="1 2">SV_7m_r</strain>
    </source>
</reference>
<dbReference type="Proteomes" id="UP000315003">
    <property type="component" value="Chromosome"/>
</dbReference>
<evidence type="ECO:0000313" key="2">
    <source>
        <dbReference type="Proteomes" id="UP000315003"/>
    </source>
</evidence>
<dbReference type="EMBL" id="CP036272">
    <property type="protein sequence ID" value="QDT61660.1"/>
    <property type="molecule type" value="Genomic_DNA"/>
</dbReference>
<protein>
    <submittedName>
        <fullName evidence="1">Uncharacterized protein</fullName>
    </submittedName>
</protein>
<evidence type="ECO:0000313" key="1">
    <source>
        <dbReference type="EMBL" id="QDT61660.1"/>
    </source>
</evidence>
<dbReference type="OrthoDB" id="276662at2"/>
<gene>
    <name evidence="1" type="ORF">SV7mr_41990</name>
</gene>
<sequence>MHHYHIQSGSLSLTVQAESSQKAALWAIHQAMQQVLPIDPAAESTQSDEQPTKLVQVLADSLEVTPLDQAAAPAQSLALSERTTKLRTMDVVRQWSEMFAALERLQSLLETDSQPAVAA</sequence>